<accession>A0ABY5EG24</accession>
<reference evidence="2" key="1">
    <citation type="submission" date="2022-07" db="EMBL/GenBank/DDBJ databases">
        <title>Pseudomonas nunamit sp. nov. an antifungal species isolated from Greenland.</title>
        <authorList>
            <person name="Ntana F."/>
            <person name="Hennessy R.C."/>
            <person name="Zervas A."/>
            <person name="Stougaard P."/>
        </authorList>
    </citation>
    <scope>NUCLEOTIDE SEQUENCE</scope>
    <source>
        <strain evidence="2">In5</strain>
    </source>
</reference>
<organism evidence="2 3">
    <name type="scientific">Pseudomonas nunensis</name>
    <dbReference type="NCBI Taxonomy" id="2961896"/>
    <lineage>
        <taxon>Bacteria</taxon>
        <taxon>Pseudomonadati</taxon>
        <taxon>Pseudomonadota</taxon>
        <taxon>Gammaproteobacteria</taxon>
        <taxon>Pseudomonadales</taxon>
        <taxon>Pseudomonadaceae</taxon>
        <taxon>Pseudomonas</taxon>
    </lineage>
</organism>
<evidence type="ECO:0008006" key="4">
    <source>
        <dbReference type="Google" id="ProtNLM"/>
    </source>
</evidence>
<keyword evidence="3" id="KW-1185">Reference proteome</keyword>
<sequence length="609" mass="67860">MDVRLPLTSAGLCFALLLGGCSPSDEKRQVSLEEKTAQFEKSLDAIADPKLKDAVAELGGSLLLLERAQLKLDSKPLQTEYSEDALAVLKHYPTPQALVDTYINGLFVLHKDSSSDYLTDLQPVFPFNFSIPAAFLFPHGLEWQSVTLSNKRVIPFQPEWSETDPGIQLSPSSSNLTNPDDLTVTYPFIDGLDVENKNQPQPVSLQGKVEVVAPRRLYSFDLTKKDVGQTRTNDNLSVTLLKLGTNYAEVELSNALPLAPEVSETPLNPLIVQARDSTGQFLSRSGSINETAAQIAFYQKQLAQLQQQKAWTETLEKQLDEDQRAFEKQQTRHYTKVYFNGPIETLEVSVLDFSSATVTRKDLNLPIRRFDHDTTEKTIQPLSLPVVVYDDQAPIWLKGATLGEEQLKKSVSITQSVDDPSAARIEFDHPRSFNDELLGSSFSPGESPVTFFTADDNGKRDEPIELPAEAYQIDPLRGVITYDLNLFPETPVFAVGSMPLFLATIEQKSLDANQLPKGLELKGNALVVDLKLFPAQEWRFFAKDDSGNYLKEILSVTHDASAEGPALFGVHYFYGQPTRLETYQRTDLATVQYGFEVKLDKTEMPDADQ</sequence>
<dbReference type="EMBL" id="CP101125">
    <property type="protein sequence ID" value="UTO14716.1"/>
    <property type="molecule type" value="Genomic_DNA"/>
</dbReference>
<evidence type="ECO:0000256" key="1">
    <source>
        <dbReference type="SAM" id="Coils"/>
    </source>
</evidence>
<dbReference type="RefSeq" id="WP_054616670.1">
    <property type="nucleotide sequence ID" value="NZ_CP101125.1"/>
</dbReference>
<dbReference type="Proteomes" id="UP001059607">
    <property type="component" value="Chromosome"/>
</dbReference>
<evidence type="ECO:0000313" key="2">
    <source>
        <dbReference type="EMBL" id="UTO14716.1"/>
    </source>
</evidence>
<dbReference type="PROSITE" id="PS51257">
    <property type="entry name" value="PROKAR_LIPOPROTEIN"/>
    <property type="match status" value="1"/>
</dbReference>
<feature type="coiled-coil region" evidence="1">
    <location>
        <begin position="288"/>
        <end position="332"/>
    </location>
</feature>
<gene>
    <name evidence="2" type="ORF">NK667_32075</name>
</gene>
<keyword evidence="1" id="KW-0175">Coiled coil</keyword>
<proteinExistence type="predicted"/>
<protein>
    <recommendedName>
        <fullName evidence="4">Lipoprotein</fullName>
    </recommendedName>
</protein>
<name>A0ABY5EG24_9PSED</name>
<evidence type="ECO:0000313" key="3">
    <source>
        <dbReference type="Proteomes" id="UP001059607"/>
    </source>
</evidence>